<evidence type="ECO:0000313" key="10">
    <source>
        <dbReference type="EMBL" id="TFV42912.1"/>
    </source>
</evidence>
<comment type="similarity">
    <text evidence="8">Belongs to the TsuA/YedE (TC 9.B.102) family.</text>
</comment>
<evidence type="ECO:0000256" key="3">
    <source>
        <dbReference type="ARBA" id="ARBA00022475"/>
    </source>
</evidence>
<dbReference type="Pfam" id="PF04143">
    <property type="entry name" value="Sulf_transp"/>
    <property type="match status" value="1"/>
</dbReference>
<evidence type="ECO:0000313" key="11">
    <source>
        <dbReference type="Proteomes" id="UP000298225"/>
    </source>
</evidence>
<feature type="transmembrane region" description="Helical" evidence="9">
    <location>
        <begin position="6"/>
        <end position="27"/>
    </location>
</feature>
<evidence type="ECO:0000256" key="5">
    <source>
        <dbReference type="ARBA" id="ARBA00022692"/>
    </source>
</evidence>
<accession>A0A4Y9LMG1</accession>
<gene>
    <name evidence="10" type="ORF">E4K66_02735</name>
</gene>
<evidence type="ECO:0000256" key="8">
    <source>
        <dbReference type="ARBA" id="ARBA00035655"/>
    </source>
</evidence>
<dbReference type="PANTHER" id="PTHR30574:SF1">
    <property type="entry name" value="SULPHUR TRANSPORT DOMAIN-CONTAINING PROTEIN"/>
    <property type="match status" value="1"/>
</dbReference>
<feature type="transmembrane region" description="Helical" evidence="9">
    <location>
        <begin position="80"/>
        <end position="97"/>
    </location>
</feature>
<keyword evidence="2" id="KW-0813">Transport</keyword>
<keyword evidence="7 9" id="KW-0472">Membrane</keyword>
<evidence type="ECO:0000256" key="1">
    <source>
        <dbReference type="ARBA" id="ARBA00004429"/>
    </source>
</evidence>
<name>A0A4Y9LMG1_9BRAD</name>
<dbReference type="InterPro" id="IPR007272">
    <property type="entry name" value="Sulf_transp_TsuA/YedE"/>
</dbReference>
<feature type="transmembrane region" description="Helical" evidence="9">
    <location>
        <begin position="199"/>
        <end position="216"/>
    </location>
</feature>
<feature type="transmembrane region" description="Helical" evidence="9">
    <location>
        <begin position="251"/>
        <end position="273"/>
    </location>
</feature>
<keyword evidence="3" id="KW-1003">Cell membrane</keyword>
<feature type="transmembrane region" description="Helical" evidence="9">
    <location>
        <begin position="48"/>
        <end position="68"/>
    </location>
</feature>
<evidence type="ECO:0000256" key="4">
    <source>
        <dbReference type="ARBA" id="ARBA00022519"/>
    </source>
</evidence>
<dbReference type="AlphaFoldDB" id="A0A4Y9LMG1"/>
<dbReference type="PANTHER" id="PTHR30574">
    <property type="entry name" value="INNER MEMBRANE PROTEIN YEDE"/>
    <property type="match status" value="1"/>
</dbReference>
<keyword evidence="11" id="KW-1185">Reference proteome</keyword>
<feature type="transmembrane region" description="Helical" evidence="9">
    <location>
        <begin position="118"/>
        <end position="136"/>
    </location>
</feature>
<keyword evidence="6 9" id="KW-1133">Transmembrane helix</keyword>
<keyword evidence="4" id="KW-0997">Cell inner membrane</keyword>
<keyword evidence="5 9" id="KW-0812">Transmembrane</keyword>
<feature type="transmembrane region" description="Helical" evidence="9">
    <location>
        <begin position="294"/>
        <end position="314"/>
    </location>
</feature>
<comment type="caution">
    <text evidence="10">The sequence shown here is derived from an EMBL/GenBank/DDBJ whole genome shotgun (WGS) entry which is preliminary data.</text>
</comment>
<dbReference type="OrthoDB" id="5342349at2"/>
<organism evidence="10 11">
    <name type="scientific">Bradyrhizobium frederickii</name>
    <dbReference type="NCBI Taxonomy" id="2560054"/>
    <lineage>
        <taxon>Bacteria</taxon>
        <taxon>Pseudomonadati</taxon>
        <taxon>Pseudomonadota</taxon>
        <taxon>Alphaproteobacteria</taxon>
        <taxon>Hyphomicrobiales</taxon>
        <taxon>Nitrobacteraceae</taxon>
        <taxon>Bradyrhizobium</taxon>
    </lineage>
</organism>
<evidence type="ECO:0000256" key="7">
    <source>
        <dbReference type="ARBA" id="ARBA00023136"/>
    </source>
</evidence>
<proteinExistence type="inferred from homology"/>
<feature type="transmembrane region" description="Helical" evidence="9">
    <location>
        <begin position="168"/>
        <end position="187"/>
    </location>
</feature>
<dbReference type="EMBL" id="SPQU01000001">
    <property type="protein sequence ID" value="TFV42912.1"/>
    <property type="molecule type" value="Genomic_DNA"/>
</dbReference>
<evidence type="ECO:0000256" key="2">
    <source>
        <dbReference type="ARBA" id="ARBA00022448"/>
    </source>
</evidence>
<sequence length="358" mass="36142">MESSALVILAGLGIGLVYGAVGLLSGFCLMSSMRGWLAEGDGRLVRTYALAIAVAIAASQFLAGSGMVDLGKTIYLQPSFSAPVLFLGGLLFGYGMVLSNGCGSRALVLLGRGNLRSFVVVIVLAIAAQMTLKGLIAPARIALVQASQTTVNPNSLPSLLATLGLTESLSRVVAAVLIVLVLILFAFAHPGFRRSPGQIAAGIIVGLLVAGGWYVTGHLGADDFNPIPVTSLTFIAPIADSLQYGMLSTGLTLNFGIATVAGVFAGSLATALATRRFKLEGYSSPRHMLRSGSGAALMGIGGVMAFGCSIGQGLTGVSTLALGSFVALAGILLGTTAGLRGALRVQPAQSAEAGSTAA</sequence>
<comment type="subcellular location">
    <subcellularLocation>
        <location evidence="1">Cell inner membrane</location>
        <topology evidence="1">Multi-pass membrane protein</topology>
    </subcellularLocation>
</comment>
<evidence type="ECO:0000256" key="9">
    <source>
        <dbReference type="SAM" id="Phobius"/>
    </source>
</evidence>
<reference evidence="10 11" key="1">
    <citation type="submission" date="2019-03" db="EMBL/GenBank/DDBJ databases">
        <title>Bradyrhizobium strains diversity isolated from Chamaecrista fasciculata.</title>
        <authorList>
            <person name="Urquiaga M.C.O."/>
            <person name="Hungria M."/>
            <person name="Delamuta J.R.M."/>
        </authorList>
    </citation>
    <scope>NUCLEOTIDE SEQUENCE [LARGE SCALE GENOMIC DNA]</scope>
    <source>
        <strain evidence="10 11">CNPSo 3424</strain>
    </source>
</reference>
<dbReference type="RefSeq" id="WP_135167982.1">
    <property type="nucleotide sequence ID" value="NZ_SPQU01000001.1"/>
</dbReference>
<dbReference type="Proteomes" id="UP000298225">
    <property type="component" value="Unassembled WGS sequence"/>
</dbReference>
<protein>
    <submittedName>
        <fullName evidence="10">YeeE/YedE family protein</fullName>
    </submittedName>
</protein>
<evidence type="ECO:0000256" key="6">
    <source>
        <dbReference type="ARBA" id="ARBA00022989"/>
    </source>
</evidence>
<feature type="transmembrane region" description="Helical" evidence="9">
    <location>
        <begin position="320"/>
        <end position="339"/>
    </location>
</feature>
<dbReference type="GO" id="GO:0005886">
    <property type="term" value="C:plasma membrane"/>
    <property type="evidence" value="ECO:0007669"/>
    <property type="project" value="UniProtKB-SubCell"/>
</dbReference>